<feature type="region of interest" description="Disordered" evidence="1">
    <location>
        <begin position="1"/>
        <end position="30"/>
    </location>
</feature>
<keyword evidence="3" id="KW-1185">Reference proteome</keyword>
<gene>
    <name evidence="2" type="ORF">L207DRAFT_641019</name>
</gene>
<dbReference type="Proteomes" id="UP000235786">
    <property type="component" value="Unassembled WGS sequence"/>
</dbReference>
<dbReference type="Gene3D" id="3.40.50.720">
    <property type="entry name" value="NAD(P)-binding Rossmann-like Domain"/>
    <property type="match status" value="1"/>
</dbReference>
<reference evidence="2 3" key="1">
    <citation type="submission" date="2016-04" db="EMBL/GenBank/DDBJ databases">
        <title>A degradative enzymes factory behind the ericoid mycorrhizal symbiosis.</title>
        <authorList>
            <consortium name="DOE Joint Genome Institute"/>
            <person name="Martino E."/>
            <person name="Morin E."/>
            <person name="Grelet G."/>
            <person name="Kuo A."/>
            <person name="Kohler A."/>
            <person name="Daghino S."/>
            <person name="Barry K."/>
            <person name="Choi C."/>
            <person name="Cichocki N."/>
            <person name="Clum A."/>
            <person name="Copeland A."/>
            <person name="Hainaut M."/>
            <person name="Haridas S."/>
            <person name="Labutti K."/>
            <person name="Lindquist E."/>
            <person name="Lipzen A."/>
            <person name="Khouja H.-R."/>
            <person name="Murat C."/>
            <person name="Ohm R."/>
            <person name="Olson A."/>
            <person name="Spatafora J."/>
            <person name="Veneault-Fourrey C."/>
            <person name="Henrissat B."/>
            <person name="Grigoriev I."/>
            <person name="Martin F."/>
            <person name="Perotto S."/>
        </authorList>
    </citation>
    <scope>NUCLEOTIDE SEQUENCE [LARGE SCALE GENOMIC DNA]</scope>
    <source>
        <strain evidence="2 3">F</strain>
    </source>
</reference>
<proteinExistence type="predicted"/>
<sequence length="193" mass="21171">MERTVGNGQDQRDPKLLQPEPYKGAETNSRAKFDKETMTWAYRRPNWFYIMVRRLTKERAEDARACSGSDQEMLSKEEWSETKAKFTLISSTMGSIEAQPCAQPCLGMDATPYAISNAGYNLLARKIHFEHEEFGVFAVHPSGWRGYGGLIGGTYEGEDDRAADLEEGGAGIATLVDGATGKGTSGGFGAVRE</sequence>
<protein>
    <submittedName>
        <fullName evidence="2">Uncharacterized protein</fullName>
    </submittedName>
</protein>
<organism evidence="2 3">
    <name type="scientific">Hyaloscypha variabilis (strain UAMH 11265 / GT02V1 / F)</name>
    <name type="common">Meliniomyces variabilis</name>
    <dbReference type="NCBI Taxonomy" id="1149755"/>
    <lineage>
        <taxon>Eukaryota</taxon>
        <taxon>Fungi</taxon>
        <taxon>Dikarya</taxon>
        <taxon>Ascomycota</taxon>
        <taxon>Pezizomycotina</taxon>
        <taxon>Leotiomycetes</taxon>
        <taxon>Helotiales</taxon>
        <taxon>Hyaloscyphaceae</taxon>
        <taxon>Hyaloscypha</taxon>
        <taxon>Hyaloscypha variabilis</taxon>
    </lineage>
</organism>
<evidence type="ECO:0000313" key="3">
    <source>
        <dbReference type="Proteomes" id="UP000235786"/>
    </source>
</evidence>
<dbReference type="AlphaFoldDB" id="A0A2J6QYE2"/>
<evidence type="ECO:0000256" key="1">
    <source>
        <dbReference type="SAM" id="MobiDB-lite"/>
    </source>
</evidence>
<evidence type="ECO:0000313" key="2">
    <source>
        <dbReference type="EMBL" id="PMD31282.1"/>
    </source>
</evidence>
<accession>A0A2J6QYE2</accession>
<name>A0A2J6QYE2_HYAVF</name>
<dbReference type="EMBL" id="KZ613963">
    <property type="protein sequence ID" value="PMD31282.1"/>
    <property type="molecule type" value="Genomic_DNA"/>
</dbReference>